<accession>A0A0X8JEQ3</accession>
<dbReference type="SUPFAM" id="SSF52788">
    <property type="entry name" value="Phosphotyrosine protein phosphatases I"/>
    <property type="match status" value="1"/>
</dbReference>
<dbReference type="Gene3D" id="3.40.50.2300">
    <property type="match status" value="1"/>
</dbReference>
<feature type="domain" description="Phosphotyrosine protein phosphatase I" evidence="2">
    <location>
        <begin position="27"/>
        <end position="209"/>
    </location>
</feature>
<dbReference type="AlphaFoldDB" id="A0A0X8JEQ3"/>
<organism evidence="3 4">
    <name type="scientific">Actinomyces radicidentis</name>
    <dbReference type="NCBI Taxonomy" id="111015"/>
    <lineage>
        <taxon>Bacteria</taxon>
        <taxon>Bacillati</taxon>
        <taxon>Actinomycetota</taxon>
        <taxon>Actinomycetes</taxon>
        <taxon>Actinomycetales</taxon>
        <taxon>Actinomycetaceae</taxon>
        <taxon>Actinomyces</taxon>
    </lineage>
</organism>
<dbReference type="GO" id="GO:0004725">
    <property type="term" value="F:protein tyrosine phosphatase activity"/>
    <property type="evidence" value="ECO:0007669"/>
    <property type="project" value="UniProtKB-EC"/>
</dbReference>
<dbReference type="InterPro" id="IPR023485">
    <property type="entry name" value="Ptyr_pPase"/>
</dbReference>
<gene>
    <name evidence="3" type="ORF">AXF14_05130</name>
</gene>
<evidence type="ECO:0000259" key="2">
    <source>
        <dbReference type="SMART" id="SM00226"/>
    </source>
</evidence>
<dbReference type="OrthoDB" id="9784339at2"/>
<dbReference type="PANTHER" id="PTHR11717">
    <property type="entry name" value="LOW MOLECULAR WEIGHT PROTEIN TYROSINE PHOSPHATASE"/>
    <property type="match status" value="1"/>
</dbReference>
<dbReference type="STRING" id="111015.AXF14_05130"/>
<protein>
    <recommendedName>
        <fullName evidence="1">protein-tyrosine-phosphatase</fullName>
        <ecNumber evidence="1">3.1.3.48</ecNumber>
    </recommendedName>
</protein>
<dbReference type="RefSeq" id="WP_067941394.1">
    <property type="nucleotide sequence ID" value="NZ_CP014228.1"/>
</dbReference>
<proteinExistence type="predicted"/>
<dbReference type="PANTHER" id="PTHR11717:SF7">
    <property type="entry name" value="LOW MOLECULAR WEIGHT PHOSPHOTYROSINE PROTEIN PHOSPHATASE"/>
    <property type="match status" value="1"/>
</dbReference>
<dbReference type="InterPro" id="IPR036196">
    <property type="entry name" value="Ptyr_pPase_sf"/>
</dbReference>
<evidence type="ECO:0000256" key="1">
    <source>
        <dbReference type="ARBA" id="ARBA00013064"/>
    </source>
</evidence>
<dbReference type="Pfam" id="PF01451">
    <property type="entry name" value="LMWPc"/>
    <property type="match status" value="1"/>
</dbReference>
<evidence type="ECO:0000313" key="3">
    <source>
        <dbReference type="EMBL" id="AMD87088.1"/>
    </source>
</evidence>
<evidence type="ECO:0000313" key="4">
    <source>
        <dbReference type="Proteomes" id="UP000065220"/>
    </source>
</evidence>
<dbReference type="KEGG" id="ard:AXF14_05130"/>
<dbReference type="SMART" id="SM00226">
    <property type="entry name" value="LMWPc"/>
    <property type="match status" value="1"/>
</dbReference>
<reference evidence="4" key="1">
    <citation type="submission" date="2016-02" db="EMBL/GenBank/DDBJ databases">
        <authorList>
            <person name="Holder M.E."/>
            <person name="Ajami N.J."/>
            <person name="Petrosino J.F."/>
        </authorList>
    </citation>
    <scope>NUCLEOTIDE SEQUENCE [LARGE SCALE GENOMIC DNA]</scope>
    <source>
        <strain evidence="4">CCUG 36733</strain>
    </source>
</reference>
<name>A0A0X8JEQ3_ACTRD</name>
<dbReference type="Proteomes" id="UP000065220">
    <property type="component" value="Chromosome"/>
</dbReference>
<dbReference type="CDD" id="cd16343">
    <property type="entry name" value="LMWPTP"/>
    <property type="match status" value="1"/>
</dbReference>
<sequence>MSETLVRVSATITPSDLPEPLRTDGPYRVAMVCTGNICRSAMAEVVLAGRLAGDGVPDRGPDGVAVTSSGVSDEELGNPIDRRALRTLAAAGYGEGDDAAAAAAARAISTHRAHRVSDEELRGSDLLLAMTSNHLRELTRRAERLGVDTDRIRMFRSYDPAALAERQVIADGSRARYSLDVPDPWYGTQADFEDTLEVVERVVGALEPALAEVARTRR</sequence>
<keyword evidence="4" id="KW-1185">Reference proteome</keyword>
<dbReference type="InterPro" id="IPR050438">
    <property type="entry name" value="LMW_PTPase"/>
</dbReference>
<dbReference type="EMBL" id="CP014228">
    <property type="protein sequence ID" value="AMD87088.1"/>
    <property type="molecule type" value="Genomic_DNA"/>
</dbReference>
<dbReference type="EC" id="3.1.3.48" evidence="1"/>